<dbReference type="SUPFAM" id="SSF47819">
    <property type="entry name" value="HRDC-like"/>
    <property type="match status" value="1"/>
</dbReference>
<dbReference type="OrthoDB" id="26793at2"/>
<organism evidence="2 3">
    <name type="scientific">Paenibacillus aquistagni</name>
    <dbReference type="NCBI Taxonomy" id="1852522"/>
    <lineage>
        <taxon>Bacteria</taxon>
        <taxon>Bacillati</taxon>
        <taxon>Bacillota</taxon>
        <taxon>Bacilli</taxon>
        <taxon>Bacillales</taxon>
        <taxon>Paenibacillaceae</taxon>
        <taxon>Paenibacillus</taxon>
    </lineage>
</organism>
<proteinExistence type="predicted"/>
<evidence type="ECO:0000313" key="3">
    <source>
        <dbReference type="Proteomes" id="UP000193834"/>
    </source>
</evidence>
<evidence type="ECO:0000313" key="2">
    <source>
        <dbReference type="EMBL" id="SMG54557.1"/>
    </source>
</evidence>
<reference evidence="2 3" key="1">
    <citation type="submission" date="2017-04" db="EMBL/GenBank/DDBJ databases">
        <authorList>
            <person name="Afonso C.L."/>
            <person name="Miller P.J."/>
            <person name="Scott M.A."/>
            <person name="Spackman E."/>
            <person name="Goraichik I."/>
            <person name="Dimitrov K.M."/>
            <person name="Suarez D.L."/>
            <person name="Swayne D.E."/>
        </authorList>
    </citation>
    <scope>NUCLEOTIDE SEQUENCE [LARGE SCALE GENOMIC DNA]</scope>
    <source>
        <strain evidence="2 3">11</strain>
    </source>
</reference>
<keyword evidence="3" id="KW-1185">Reference proteome</keyword>
<dbReference type="RefSeq" id="WP_085496748.1">
    <property type="nucleotide sequence ID" value="NZ_FXAZ01000005.1"/>
</dbReference>
<dbReference type="SMART" id="SM00341">
    <property type="entry name" value="HRDC"/>
    <property type="match status" value="1"/>
</dbReference>
<accession>A0A1X7LLZ9</accession>
<dbReference type="GO" id="GO:0000166">
    <property type="term" value="F:nucleotide binding"/>
    <property type="evidence" value="ECO:0007669"/>
    <property type="project" value="InterPro"/>
</dbReference>
<dbReference type="EMBL" id="FXAZ01000005">
    <property type="protein sequence ID" value="SMG54557.1"/>
    <property type="molecule type" value="Genomic_DNA"/>
</dbReference>
<name>A0A1X7LLZ9_9BACL</name>
<dbReference type="STRING" id="1852522.SAMN06295960_3776"/>
<dbReference type="Pfam" id="PF00570">
    <property type="entry name" value="HRDC"/>
    <property type="match status" value="1"/>
</dbReference>
<dbReference type="InterPro" id="IPR002121">
    <property type="entry name" value="HRDC_dom"/>
</dbReference>
<dbReference type="InterPro" id="IPR010997">
    <property type="entry name" value="HRDC-like_sf"/>
</dbReference>
<feature type="domain" description="HRDC" evidence="1">
    <location>
        <begin position="107"/>
        <end position="187"/>
    </location>
</feature>
<dbReference type="InterPro" id="IPR044876">
    <property type="entry name" value="HRDC_dom_sf"/>
</dbReference>
<dbReference type="Gene3D" id="1.10.150.80">
    <property type="entry name" value="HRDC domain"/>
    <property type="match status" value="1"/>
</dbReference>
<protein>
    <submittedName>
        <fullName evidence="2">HRDC domain-containing protein</fullName>
    </submittedName>
</protein>
<dbReference type="AlphaFoldDB" id="A0A1X7LLZ9"/>
<evidence type="ECO:0000259" key="1">
    <source>
        <dbReference type="PROSITE" id="PS50967"/>
    </source>
</evidence>
<sequence>MNVIWMTRLEKRVDDERMEGGLLSAGELEGKWLVLWEDASGSPKEENASDVLYEGAVWSEMRAALRAGVAKLLGAGYQPALGFIPDMNLHERRMKERNEWIHCYADLNRDDALYEQLAAWRRDQAVASRRAPYWIATNRMLRLVSTYVPHTEEELRQLPGFGESKVKAYKDSILRITKPLDRKMDFPLEWVQDALSEEQFLKWIYEQEEMKMSLELKRLIERRLLLEGIQSEMAVKDLKALLNIDRRELMVRIEALAGDGYDVLPFIEMELQEVPDEEQQAIEEALQELGGEYLKPIFIQVYGEEALESSGGELQRRYERIRLLRMKQEDAQEEALAVEPRIKANKATA</sequence>
<dbReference type="GO" id="GO:0003676">
    <property type="term" value="F:nucleic acid binding"/>
    <property type="evidence" value="ECO:0007669"/>
    <property type="project" value="InterPro"/>
</dbReference>
<dbReference type="Proteomes" id="UP000193834">
    <property type="component" value="Unassembled WGS sequence"/>
</dbReference>
<gene>
    <name evidence="2" type="ORF">SAMN06295960_3776</name>
</gene>
<dbReference type="PROSITE" id="PS50967">
    <property type="entry name" value="HRDC"/>
    <property type="match status" value="1"/>
</dbReference>